<comment type="catalytic activity">
    <reaction evidence="6">
        <text>(6S)-NADPHX + ADP = AMP + phosphate + NADPH + H(+)</text>
        <dbReference type="Rhea" id="RHEA:32235"/>
        <dbReference type="ChEBI" id="CHEBI:15378"/>
        <dbReference type="ChEBI" id="CHEBI:43474"/>
        <dbReference type="ChEBI" id="CHEBI:57783"/>
        <dbReference type="ChEBI" id="CHEBI:64076"/>
        <dbReference type="ChEBI" id="CHEBI:456215"/>
        <dbReference type="ChEBI" id="CHEBI:456216"/>
        <dbReference type="EC" id="4.2.1.136"/>
    </reaction>
</comment>
<comment type="similarity">
    <text evidence="6">Belongs to the NnrD/CARKD family.</text>
</comment>
<feature type="binding site" evidence="6">
    <location>
        <position position="74"/>
    </location>
    <ligand>
        <name>(6S)-NADPHX</name>
        <dbReference type="ChEBI" id="CHEBI:64076"/>
    </ligand>
</feature>
<dbReference type="Gene3D" id="3.40.1190.20">
    <property type="match status" value="1"/>
</dbReference>
<feature type="signal peptide" evidence="7">
    <location>
        <begin position="1"/>
        <end position="28"/>
    </location>
</feature>
<dbReference type="AlphaFoldDB" id="A0A8J3BB46"/>
<dbReference type="PANTHER" id="PTHR12592:SF0">
    <property type="entry name" value="ATP-DEPENDENT (S)-NAD(P)H-HYDRATE DEHYDRATASE"/>
    <property type="match status" value="1"/>
</dbReference>
<keyword evidence="3 6" id="KW-0521">NADP</keyword>
<dbReference type="PROSITE" id="PS01050">
    <property type="entry name" value="YJEF_C_2"/>
    <property type="match status" value="1"/>
</dbReference>
<evidence type="ECO:0000313" key="9">
    <source>
        <dbReference type="EMBL" id="GGJ98163.1"/>
    </source>
</evidence>
<comment type="catalytic activity">
    <reaction evidence="6">
        <text>(6S)-NADHX + ADP = AMP + phosphate + NADH + H(+)</text>
        <dbReference type="Rhea" id="RHEA:32223"/>
        <dbReference type="ChEBI" id="CHEBI:15378"/>
        <dbReference type="ChEBI" id="CHEBI:43474"/>
        <dbReference type="ChEBI" id="CHEBI:57945"/>
        <dbReference type="ChEBI" id="CHEBI:64074"/>
        <dbReference type="ChEBI" id="CHEBI:456215"/>
        <dbReference type="ChEBI" id="CHEBI:456216"/>
        <dbReference type="EC" id="4.2.1.136"/>
    </reaction>
</comment>
<evidence type="ECO:0000256" key="2">
    <source>
        <dbReference type="ARBA" id="ARBA00022840"/>
    </source>
</evidence>
<keyword evidence="7" id="KW-0732">Signal</keyword>
<dbReference type="GO" id="GO:0110051">
    <property type="term" value="P:metabolite repair"/>
    <property type="evidence" value="ECO:0007669"/>
    <property type="project" value="TreeGrafter"/>
</dbReference>
<dbReference type="GO" id="GO:0005524">
    <property type="term" value="F:ATP binding"/>
    <property type="evidence" value="ECO:0007669"/>
    <property type="project" value="UniProtKB-KW"/>
</dbReference>
<evidence type="ECO:0000256" key="7">
    <source>
        <dbReference type="SAM" id="SignalP"/>
    </source>
</evidence>
<keyword evidence="2 6" id="KW-0067">ATP-binding</keyword>
<feature type="binding site" evidence="6">
    <location>
        <begin position="162"/>
        <end position="166"/>
    </location>
    <ligand>
        <name>AMP</name>
        <dbReference type="ChEBI" id="CHEBI:456215"/>
    </ligand>
</feature>
<dbReference type="EC" id="4.2.1.136" evidence="6"/>
<gene>
    <name evidence="6" type="primary">nnrD</name>
    <name evidence="9" type="ORF">GCM10007043_10100</name>
</gene>
<dbReference type="InterPro" id="IPR000631">
    <property type="entry name" value="CARKD"/>
</dbReference>
<comment type="caution">
    <text evidence="9">The sequence shown here is derived from an EMBL/GenBank/DDBJ whole genome shotgun (WGS) entry which is preliminary data.</text>
</comment>
<dbReference type="GO" id="GO:0046496">
    <property type="term" value="P:nicotinamide nucleotide metabolic process"/>
    <property type="evidence" value="ECO:0007669"/>
    <property type="project" value="UniProtKB-UniRule"/>
</dbReference>
<comment type="function">
    <text evidence="6">Catalyzes the dehydration of the S-form of NAD(P)HX at the expense of ADP, which is converted to AMP. Together with NAD(P)HX epimerase, which catalyzes the epimerization of the S- and R-forms, the enzyme allows the repair of both epimers of NAD(P)HX, a damaged form of NAD(P)H that is a result of enzymatic or heat-dependent hydration.</text>
</comment>
<dbReference type="Pfam" id="PF01256">
    <property type="entry name" value="Carb_kinase"/>
    <property type="match status" value="1"/>
</dbReference>
<dbReference type="EMBL" id="BMOF01000015">
    <property type="protein sequence ID" value="GGJ98163.1"/>
    <property type="molecule type" value="Genomic_DNA"/>
</dbReference>
<evidence type="ECO:0000259" key="8">
    <source>
        <dbReference type="PROSITE" id="PS51383"/>
    </source>
</evidence>
<evidence type="ECO:0000313" key="10">
    <source>
        <dbReference type="Proteomes" id="UP000637720"/>
    </source>
</evidence>
<dbReference type="CDD" id="cd01171">
    <property type="entry name" value="YXKO-related"/>
    <property type="match status" value="1"/>
</dbReference>
<keyword evidence="4 6" id="KW-0520">NAD</keyword>
<comment type="subunit">
    <text evidence="6">Homotetramer.</text>
</comment>
<keyword evidence="5 6" id="KW-0456">Lyase</keyword>
<evidence type="ECO:0000256" key="3">
    <source>
        <dbReference type="ARBA" id="ARBA00022857"/>
    </source>
</evidence>
<feature type="chain" id="PRO_5035320488" description="ADP-dependent (S)-NAD(P)H-hydrate dehydratase" evidence="7">
    <location>
        <begin position="29"/>
        <end position="265"/>
    </location>
</feature>
<keyword evidence="10" id="KW-1185">Reference proteome</keyword>
<evidence type="ECO:0000256" key="6">
    <source>
        <dbReference type="HAMAP-Rule" id="MF_01965"/>
    </source>
</evidence>
<dbReference type="GO" id="GO:0052856">
    <property type="term" value="F:NAD(P)HX epimerase activity"/>
    <property type="evidence" value="ECO:0007669"/>
    <property type="project" value="TreeGrafter"/>
</dbReference>
<evidence type="ECO:0000256" key="1">
    <source>
        <dbReference type="ARBA" id="ARBA00022741"/>
    </source>
</evidence>
<feature type="binding site" evidence="6">
    <location>
        <position position="4"/>
    </location>
    <ligand>
        <name>(6S)-NADPHX</name>
        <dbReference type="ChEBI" id="CHEBI:64076"/>
    </ligand>
</feature>
<dbReference type="InterPro" id="IPR017953">
    <property type="entry name" value="Carbohydrate_kinase_pred_CS"/>
</dbReference>
<comment type="cofactor">
    <cofactor evidence="6">
        <name>Mg(2+)</name>
        <dbReference type="ChEBI" id="CHEBI:18420"/>
    </cofactor>
</comment>
<dbReference type="Proteomes" id="UP000637720">
    <property type="component" value="Unassembled WGS sequence"/>
</dbReference>
<reference evidence="9" key="2">
    <citation type="submission" date="2020-09" db="EMBL/GenBank/DDBJ databases">
        <authorList>
            <person name="Sun Q."/>
            <person name="Ohkuma M."/>
        </authorList>
    </citation>
    <scope>NUCLEOTIDE SEQUENCE</scope>
    <source>
        <strain evidence="9">JCM 14719</strain>
    </source>
</reference>
<protein>
    <recommendedName>
        <fullName evidence="6">ADP-dependent (S)-NAD(P)H-hydrate dehydratase</fullName>
        <ecNumber evidence="6">4.2.1.136</ecNumber>
    </recommendedName>
    <alternativeName>
        <fullName evidence="6">ADP-dependent NAD(P)HX dehydratase</fullName>
    </alternativeName>
</protein>
<feature type="domain" description="YjeF C-terminal" evidence="8">
    <location>
        <begin position="1"/>
        <end position="250"/>
    </location>
</feature>
<dbReference type="HAMAP" id="MF_01965">
    <property type="entry name" value="NADHX_dehydratase"/>
    <property type="match status" value="1"/>
</dbReference>
<dbReference type="PANTHER" id="PTHR12592">
    <property type="entry name" value="ATP-DEPENDENT (S)-NAD(P)H-HYDRATE DEHYDRATASE FAMILY MEMBER"/>
    <property type="match status" value="1"/>
</dbReference>
<evidence type="ECO:0000256" key="5">
    <source>
        <dbReference type="ARBA" id="ARBA00023239"/>
    </source>
</evidence>
<evidence type="ECO:0000256" key="4">
    <source>
        <dbReference type="ARBA" id="ARBA00023027"/>
    </source>
</evidence>
<proteinExistence type="inferred from homology"/>
<sequence>MPGAAQLAALAALRSGAGLVTLAVPASAAPYVAGRDPEILMWAWPDEDGHFAPDSWRCLEEGSRRYSVLAVGPGVGRWPGGETWLAHLLLRFPGPVVVDADALAFLGQNLDLLSRRSAPTIVTPHPREMGRLLGREETVAEAARPETARAFALAHQVYVVLKGAYSLVACPDGRLYLNPTGSSALAKGGSGDVLTGIVAGLVAQTGDVRAALLTGVWLHGRAGERAGDPVPHAPLARDVIACLPEAMAALAVEGSATRQTYFPGN</sequence>
<accession>A0A8J3BB46</accession>
<dbReference type="PROSITE" id="PS51383">
    <property type="entry name" value="YJEF_C_3"/>
    <property type="match status" value="1"/>
</dbReference>
<organism evidence="9 10">
    <name type="scientific">Calditerricola satsumensis</name>
    <dbReference type="NCBI Taxonomy" id="373054"/>
    <lineage>
        <taxon>Bacteria</taxon>
        <taxon>Bacillati</taxon>
        <taxon>Bacillota</taxon>
        <taxon>Bacilli</taxon>
        <taxon>Bacillales</taxon>
        <taxon>Bacillaceae</taxon>
        <taxon>Calditerricola</taxon>
    </lineage>
</organism>
<feature type="binding site" evidence="6">
    <location>
        <position position="191"/>
    </location>
    <ligand>
        <name>AMP</name>
        <dbReference type="ChEBI" id="CHEBI:456215"/>
    </ligand>
</feature>
<feature type="binding site" evidence="6">
    <location>
        <position position="192"/>
    </location>
    <ligand>
        <name>(6S)-NADPHX</name>
        <dbReference type="ChEBI" id="CHEBI:64076"/>
    </ligand>
</feature>
<dbReference type="InterPro" id="IPR029056">
    <property type="entry name" value="Ribokinase-like"/>
</dbReference>
<keyword evidence="1 6" id="KW-0547">Nucleotide-binding</keyword>
<feature type="binding site" evidence="6">
    <location>
        <position position="125"/>
    </location>
    <ligand>
        <name>(6S)-NADPHX</name>
        <dbReference type="ChEBI" id="CHEBI:64076"/>
    </ligand>
</feature>
<dbReference type="NCBIfam" id="TIGR00196">
    <property type="entry name" value="yjeF_cterm"/>
    <property type="match status" value="1"/>
</dbReference>
<dbReference type="SUPFAM" id="SSF53613">
    <property type="entry name" value="Ribokinase-like"/>
    <property type="match status" value="1"/>
</dbReference>
<name>A0A8J3BB46_9BACI</name>
<reference evidence="9" key="1">
    <citation type="journal article" date="2014" name="Int. J. Syst. Evol. Microbiol.">
        <title>Complete genome sequence of Corynebacterium casei LMG S-19264T (=DSM 44701T), isolated from a smear-ripened cheese.</title>
        <authorList>
            <consortium name="US DOE Joint Genome Institute (JGI-PGF)"/>
            <person name="Walter F."/>
            <person name="Albersmeier A."/>
            <person name="Kalinowski J."/>
            <person name="Ruckert C."/>
        </authorList>
    </citation>
    <scope>NUCLEOTIDE SEQUENCE</scope>
    <source>
        <strain evidence="9">JCM 14719</strain>
    </source>
</reference>
<dbReference type="GO" id="GO:0052855">
    <property type="term" value="F:ADP-dependent NAD(P)H-hydrate dehydratase activity"/>
    <property type="evidence" value="ECO:0007669"/>
    <property type="project" value="UniProtKB-UniRule"/>
</dbReference>